<evidence type="ECO:0000256" key="2">
    <source>
        <dbReference type="ARBA" id="ARBA00022617"/>
    </source>
</evidence>
<keyword evidence="5" id="KW-0408">Iron</keyword>
<dbReference type="InterPro" id="IPR002401">
    <property type="entry name" value="Cyt_P450_E_grp-I"/>
</dbReference>
<dbReference type="Pfam" id="PF00067">
    <property type="entry name" value="p450"/>
    <property type="match status" value="1"/>
</dbReference>
<evidence type="ECO:0000313" key="7">
    <source>
        <dbReference type="Proteomes" id="UP000730481"/>
    </source>
</evidence>
<evidence type="ECO:0000256" key="3">
    <source>
        <dbReference type="ARBA" id="ARBA00022723"/>
    </source>
</evidence>
<dbReference type="PANTHER" id="PTHR24305">
    <property type="entry name" value="CYTOCHROME P450"/>
    <property type="match status" value="1"/>
</dbReference>
<accession>A0A9P5ABY3</accession>
<keyword evidence="2" id="KW-0349">Heme</keyword>
<proteinExistence type="inferred from homology"/>
<evidence type="ECO:0000313" key="6">
    <source>
        <dbReference type="EMBL" id="KAF4335468.1"/>
    </source>
</evidence>
<gene>
    <name evidence="6" type="ORF">FBEOM_10705</name>
</gene>
<evidence type="ECO:0000256" key="5">
    <source>
        <dbReference type="ARBA" id="ARBA00023004"/>
    </source>
</evidence>
<dbReference type="InterPro" id="IPR036396">
    <property type="entry name" value="Cyt_P450_sf"/>
</dbReference>
<dbReference type="Gene3D" id="2.60.120.10">
    <property type="entry name" value="Jelly Rolls"/>
    <property type="match status" value="1"/>
</dbReference>
<sequence length="635" mass="70769">MFSFWAQIFAVLLVALVLRAAFNYYRGPLSHLPGPWHTHFTGLPLLYTRAVGTSRQHLRHLHKAYGPVVRVGPKEVSVNSVDGYYKVHGVGSHCLKAPVFDNIRFSHSSMLFTMRDPRLHSQRKRIIGRSFASIKEEQEAKIQRLASQAVSNIKKEVESGQADVYKWWRCLAVDVVSEMAFGKPFKLLQSGGKGLPLYKALENAGPAVVLQAILPRWLMSWFKWSPSTWLREVVSVPEVIFNRVKAALGEVRLSSDCGPSISRHLLSHEVKGKKPALDDDELSSEVGMLLVAGSDSTAATLTYATWEIIRDSALRKRIEEEVATLPSNFTAKDAEDLPLVSSVLEEVLRMYNPAGALVERLVPPSGISVHGWHIPGDTMVYTTGWLISRLEDVFPEPDKFDATRFLNPSPEMKRAHVPFSIVDDIRIRQASNTILTSISFHIKREMSSNLNPPKSLPAANRFITTHDSNGKSCYSKDLDESTKFWTVSAGGGNEAEFELGYVTEGLPIPLNNDKDLSTYKEAYANKETSGLVKNGGTILRYVDIPPHTQSGMHRTVSLDYGIMINGELECLLDSGETRTVRPGDIVIQRGTNHQWLNKTEEWARIVFVLFHATPVEVNGCTLGEDQGGMELPDSH</sequence>
<keyword evidence="3" id="KW-0479">Metal-binding</keyword>
<dbReference type="SUPFAM" id="SSF51182">
    <property type="entry name" value="RmlC-like cupins"/>
    <property type="match status" value="1"/>
</dbReference>
<dbReference type="SUPFAM" id="SSF48264">
    <property type="entry name" value="Cytochrome P450"/>
    <property type="match status" value="1"/>
</dbReference>
<dbReference type="PRINTS" id="PR00463">
    <property type="entry name" value="EP450I"/>
</dbReference>
<evidence type="ECO:0000256" key="1">
    <source>
        <dbReference type="ARBA" id="ARBA00010617"/>
    </source>
</evidence>
<name>A0A9P5ABY3_9HYPO</name>
<dbReference type="PANTHER" id="PTHR24305:SF96">
    <property type="entry name" value="CYTOCHROME P450 MONOOXYGENASE STCB-RELATED"/>
    <property type="match status" value="1"/>
</dbReference>
<organism evidence="6 7">
    <name type="scientific">Fusarium beomiforme</name>
    <dbReference type="NCBI Taxonomy" id="44412"/>
    <lineage>
        <taxon>Eukaryota</taxon>
        <taxon>Fungi</taxon>
        <taxon>Dikarya</taxon>
        <taxon>Ascomycota</taxon>
        <taxon>Pezizomycotina</taxon>
        <taxon>Sordariomycetes</taxon>
        <taxon>Hypocreomycetidae</taxon>
        <taxon>Hypocreales</taxon>
        <taxon>Nectriaceae</taxon>
        <taxon>Fusarium</taxon>
        <taxon>Fusarium burgessii species complex</taxon>
    </lineage>
</organism>
<comment type="caution">
    <text evidence="6">The sequence shown here is derived from an EMBL/GenBank/DDBJ whole genome shotgun (WGS) entry which is preliminary data.</text>
</comment>
<dbReference type="CDD" id="cd02231">
    <property type="entry name" value="cupin_BLL6423-like"/>
    <property type="match status" value="1"/>
</dbReference>
<protein>
    <submittedName>
        <fullName evidence="6">Uncharacterized protein</fullName>
    </submittedName>
</protein>
<dbReference type="GO" id="GO:0005506">
    <property type="term" value="F:iron ion binding"/>
    <property type="evidence" value="ECO:0007669"/>
    <property type="project" value="InterPro"/>
</dbReference>
<dbReference type="InterPro" id="IPR050121">
    <property type="entry name" value="Cytochrome_P450_monoxygenase"/>
</dbReference>
<dbReference type="InterPro" id="IPR001128">
    <property type="entry name" value="Cyt_P450"/>
</dbReference>
<comment type="similarity">
    <text evidence="1">Belongs to the cytochrome P450 family.</text>
</comment>
<dbReference type="GO" id="GO:0016705">
    <property type="term" value="F:oxidoreductase activity, acting on paired donors, with incorporation or reduction of molecular oxygen"/>
    <property type="evidence" value="ECO:0007669"/>
    <property type="project" value="InterPro"/>
</dbReference>
<keyword evidence="4" id="KW-0560">Oxidoreductase</keyword>
<dbReference type="GO" id="GO:0020037">
    <property type="term" value="F:heme binding"/>
    <property type="evidence" value="ECO:0007669"/>
    <property type="project" value="InterPro"/>
</dbReference>
<dbReference type="GO" id="GO:0004497">
    <property type="term" value="F:monooxygenase activity"/>
    <property type="evidence" value="ECO:0007669"/>
    <property type="project" value="InterPro"/>
</dbReference>
<dbReference type="Gene3D" id="1.10.630.10">
    <property type="entry name" value="Cytochrome P450"/>
    <property type="match status" value="1"/>
</dbReference>
<reference evidence="6" key="2">
    <citation type="submission" date="2020-02" db="EMBL/GenBank/DDBJ databases">
        <title>Identification and distribution of gene clusters putatively required for synthesis of sphingolipid metabolism inhibitors in phylogenetically diverse species of the filamentous fungus Fusarium.</title>
        <authorList>
            <person name="Kim H.-S."/>
            <person name="Busman M."/>
            <person name="Brown D.W."/>
            <person name="Divon H."/>
            <person name="Uhlig S."/>
            <person name="Proctor R.H."/>
        </authorList>
    </citation>
    <scope>NUCLEOTIDE SEQUENCE</scope>
    <source>
        <strain evidence="6">NRRL 25174</strain>
    </source>
</reference>
<dbReference type="Proteomes" id="UP000730481">
    <property type="component" value="Unassembled WGS sequence"/>
</dbReference>
<dbReference type="EMBL" id="PVQB02000559">
    <property type="protein sequence ID" value="KAF4335468.1"/>
    <property type="molecule type" value="Genomic_DNA"/>
</dbReference>
<evidence type="ECO:0000256" key="4">
    <source>
        <dbReference type="ARBA" id="ARBA00023002"/>
    </source>
</evidence>
<reference evidence="6" key="1">
    <citation type="journal article" date="2017" name="Mycologia">
        <title>Fusarium algeriense, sp. nov., a novel toxigenic crown rot pathogen of durum wheat from Algeria is nested in the Fusarium burgessii species complex.</title>
        <authorList>
            <person name="Laraba I."/>
            <person name="Keddad A."/>
            <person name="Boureghda H."/>
            <person name="Abdallah N."/>
            <person name="Vaughan M.M."/>
            <person name="Proctor R.H."/>
            <person name="Busman M."/>
            <person name="O'Donnell K."/>
        </authorList>
    </citation>
    <scope>NUCLEOTIDE SEQUENCE</scope>
    <source>
        <strain evidence="6">NRRL 25174</strain>
    </source>
</reference>
<dbReference type="AlphaFoldDB" id="A0A9P5ABY3"/>
<dbReference type="OrthoDB" id="1470350at2759"/>
<dbReference type="InterPro" id="IPR014710">
    <property type="entry name" value="RmlC-like_jellyroll"/>
</dbReference>
<dbReference type="InterPro" id="IPR011051">
    <property type="entry name" value="RmlC_Cupin_sf"/>
</dbReference>
<keyword evidence="7" id="KW-1185">Reference proteome</keyword>